<organism evidence="1 2">
    <name type="scientific">Lucilia cuprina</name>
    <name type="common">Green bottle fly</name>
    <name type="synonym">Australian sheep blowfly</name>
    <dbReference type="NCBI Taxonomy" id="7375"/>
    <lineage>
        <taxon>Eukaryota</taxon>
        <taxon>Metazoa</taxon>
        <taxon>Ecdysozoa</taxon>
        <taxon>Arthropoda</taxon>
        <taxon>Hexapoda</taxon>
        <taxon>Insecta</taxon>
        <taxon>Pterygota</taxon>
        <taxon>Neoptera</taxon>
        <taxon>Endopterygota</taxon>
        <taxon>Diptera</taxon>
        <taxon>Brachycera</taxon>
        <taxon>Muscomorpha</taxon>
        <taxon>Oestroidea</taxon>
        <taxon>Calliphoridae</taxon>
        <taxon>Luciliinae</taxon>
        <taxon>Lucilia</taxon>
    </lineage>
</organism>
<protein>
    <submittedName>
        <fullName evidence="1">Uncharacterized protein</fullName>
    </submittedName>
</protein>
<comment type="caution">
    <text evidence="1">The sequence shown here is derived from an EMBL/GenBank/DDBJ whole genome shotgun (WGS) entry which is preliminary data.</text>
</comment>
<accession>A0A0L0C701</accession>
<name>A0A0L0C701_LUCCU</name>
<gene>
    <name evidence="1" type="ORF">FF38_06806</name>
</gene>
<dbReference type="EMBL" id="JRES01000827">
    <property type="protein sequence ID" value="KNC28017.1"/>
    <property type="molecule type" value="Genomic_DNA"/>
</dbReference>
<proteinExistence type="predicted"/>
<evidence type="ECO:0000313" key="1">
    <source>
        <dbReference type="EMBL" id="KNC28017.1"/>
    </source>
</evidence>
<reference evidence="1 2" key="1">
    <citation type="journal article" date="2015" name="Nat. Commun.">
        <title>Lucilia cuprina genome unlocks parasitic fly biology to underpin future interventions.</title>
        <authorList>
            <person name="Anstead C.A."/>
            <person name="Korhonen P.K."/>
            <person name="Young N.D."/>
            <person name="Hall R.S."/>
            <person name="Jex A.R."/>
            <person name="Murali S.C."/>
            <person name="Hughes D.S."/>
            <person name="Lee S.F."/>
            <person name="Perry T."/>
            <person name="Stroehlein A.J."/>
            <person name="Ansell B.R."/>
            <person name="Breugelmans B."/>
            <person name="Hofmann A."/>
            <person name="Qu J."/>
            <person name="Dugan S."/>
            <person name="Lee S.L."/>
            <person name="Chao H."/>
            <person name="Dinh H."/>
            <person name="Han Y."/>
            <person name="Doddapaneni H.V."/>
            <person name="Worley K.C."/>
            <person name="Muzny D.M."/>
            <person name="Ioannidis P."/>
            <person name="Waterhouse R.M."/>
            <person name="Zdobnov E.M."/>
            <person name="James P.J."/>
            <person name="Bagnall N.H."/>
            <person name="Kotze A.C."/>
            <person name="Gibbs R.A."/>
            <person name="Richards S."/>
            <person name="Batterham P."/>
            <person name="Gasser R.B."/>
        </authorList>
    </citation>
    <scope>NUCLEOTIDE SEQUENCE [LARGE SCALE GENOMIC DNA]</scope>
    <source>
        <strain evidence="1 2">LS</strain>
        <tissue evidence="1">Full body</tissue>
    </source>
</reference>
<dbReference type="AlphaFoldDB" id="A0A0L0C701"/>
<evidence type="ECO:0000313" key="2">
    <source>
        <dbReference type="Proteomes" id="UP000037069"/>
    </source>
</evidence>
<dbReference type="Proteomes" id="UP000037069">
    <property type="component" value="Unassembled WGS sequence"/>
</dbReference>
<keyword evidence="2" id="KW-1185">Reference proteome</keyword>
<sequence>MLLININIPLFTESQHQAEIRAITECVNWMQVDIASTGHNIFTDIWKIIWAISADKVKSKTVLVCKKALSENSPKGKVYITWVSWATSGWWPTKRNFYIEFYLNSKVFKQFIDKKQNFLSEALYRSIGQTWVDPRENIDCLRLVYFKLVVFEPVFLALV</sequence>